<dbReference type="Pfam" id="PF02836">
    <property type="entry name" value="Glyco_hydro_2_C"/>
    <property type="match status" value="1"/>
</dbReference>
<keyword evidence="2 7" id="KW-0378">Hydrolase</keyword>
<dbReference type="GO" id="GO:0004553">
    <property type="term" value="F:hydrolase activity, hydrolyzing O-glycosyl compounds"/>
    <property type="evidence" value="ECO:0007669"/>
    <property type="project" value="InterPro"/>
</dbReference>
<evidence type="ECO:0000259" key="4">
    <source>
        <dbReference type="Pfam" id="PF00703"/>
    </source>
</evidence>
<dbReference type="EMBL" id="DVHF01000004">
    <property type="protein sequence ID" value="HIR56103.1"/>
    <property type="molecule type" value="Genomic_DNA"/>
</dbReference>
<reference evidence="7" key="1">
    <citation type="submission" date="2020-10" db="EMBL/GenBank/DDBJ databases">
        <authorList>
            <person name="Gilroy R."/>
        </authorList>
    </citation>
    <scope>NUCLEOTIDE SEQUENCE</scope>
    <source>
        <strain evidence="7">ChiSjej1B19-7085</strain>
    </source>
</reference>
<evidence type="ECO:0000259" key="6">
    <source>
        <dbReference type="Pfam" id="PF02837"/>
    </source>
</evidence>
<dbReference type="Gene3D" id="2.60.120.260">
    <property type="entry name" value="Galactose-binding domain-like"/>
    <property type="match status" value="1"/>
</dbReference>
<dbReference type="InterPro" id="IPR006102">
    <property type="entry name" value="Ig-like_GH2"/>
</dbReference>
<feature type="domain" description="Glycoside hydrolase family 2 catalytic" evidence="5">
    <location>
        <begin position="292"/>
        <end position="583"/>
    </location>
</feature>
<proteinExistence type="inferred from homology"/>
<dbReference type="InterPro" id="IPR036156">
    <property type="entry name" value="Beta-gal/glucu_dom_sf"/>
</dbReference>
<dbReference type="InterPro" id="IPR006104">
    <property type="entry name" value="Glyco_hydro_2_N"/>
</dbReference>
<dbReference type="AlphaFoldDB" id="A0A9D1DNI0"/>
<accession>A0A9D1DNI0</accession>
<dbReference type="PANTHER" id="PTHR42732:SF3">
    <property type="entry name" value="HYDROLASE"/>
    <property type="match status" value="1"/>
</dbReference>
<dbReference type="SUPFAM" id="SSF51445">
    <property type="entry name" value="(Trans)glycosidases"/>
    <property type="match status" value="1"/>
</dbReference>
<organism evidence="7 8">
    <name type="scientific">Candidatus Gallacutalibacter pullicola</name>
    <dbReference type="NCBI Taxonomy" id="2840830"/>
    <lineage>
        <taxon>Bacteria</taxon>
        <taxon>Bacillati</taxon>
        <taxon>Bacillota</taxon>
        <taxon>Clostridia</taxon>
        <taxon>Eubacteriales</taxon>
        <taxon>Candidatus Gallacutalibacter</taxon>
    </lineage>
</organism>
<dbReference type="InterPro" id="IPR006103">
    <property type="entry name" value="Glyco_hydro_2_cat"/>
</dbReference>
<evidence type="ECO:0000313" key="8">
    <source>
        <dbReference type="Proteomes" id="UP000886785"/>
    </source>
</evidence>
<keyword evidence="3" id="KW-0326">Glycosidase</keyword>
<dbReference type="SUPFAM" id="SSF49303">
    <property type="entry name" value="beta-Galactosidase/glucuronidase domain"/>
    <property type="match status" value="1"/>
</dbReference>
<sequence length="586" mass="68230">MPKCYIPGYPRPQFVRRDWSDLNGTWDFAFDDALCGESEEWYRKDAFDRKILVPFTYETKTSGIGEEKAHPAVWYTRTVTVPSEWRKNRVLLHFEGCDYLTKVWVNGQMAGTHRGGYARFSFDITALLQDGENRITVCAQDSFDRQQPRGKQRWLSRNYGCWYVQTTGIWKPVWMECVPQDSVASVKMTPNVQDQLLRVDWKVDAEQFDGALQLEASVEFDGVPVSRMAVPVMDKRGRMDIPVTCVEIDEWGICKWTPETPNLYDITFRLIKDGACVDQVDSYFGMREIRTENGKVLLNGRPLYQKLILDQGYWKDSHLTPPDEAAIISEIEKLQEMGFNGARKHQKTEDERYAYWCDVKGFLMWCEMPSAYDFGDDEIENFTREWMEIVRQNYNHPAIITWTPFNESWGVPEIHTDRMQQHFTQGIYYLTKAFDPMRPVVSNDGWEHTSTDLVTLHDYEEEGKTFLDRYLENKDGILDGTFQHNKERFAFAQGCQYEGQPVLLTEYGGIAFTDGQEGWGYGNKVVSEEDFLRRLENITDAMKEVPYLCGYCYTQVSDVQQEINGLFTADRKSKVSVSELRRINQK</sequence>
<dbReference type="Gene3D" id="2.60.40.10">
    <property type="entry name" value="Immunoglobulins"/>
    <property type="match status" value="1"/>
</dbReference>
<dbReference type="InterPro" id="IPR051913">
    <property type="entry name" value="GH2_Domain-Containing"/>
</dbReference>
<dbReference type="GO" id="GO:0005975">
    <property type="term" value="P:carbohydrate metabolic process"/>
    <property type="evidence" value="ECO:0007669"/>
    <property type="project" value="InterPro"/>
</dbReference>
<dbReference type="InterPro" id="IPR008979">
    <property type="entry name" value="Galactose-bd-like_sf"/>
</dbReference>
<evidence type="ECO:0000313" key="7">
    <source>
        <dbReference type="EMBL" id="HIR56103.1"/>
    </source>
</evidence>
<feature type="domain" description="Glycoside hydrolase family 2 immunoglobulin-like beta-sandwich" evidence="4">
    <location>
        <begin position="184"/>
        <end position="287"/>
    </location>
</feature>
<dbReference type="InterPro" id="IPR013783">
    <property type="entry name" value="Ig-like_fold"/>
</dbReference>
<dbReference type="PANTHER" id="PTHR42732">
    <property type="entry name" value="BETA-GALACTOSIDASE"/>
    <property type="match status" value="1"/>
</dbReference>
<dbReference type="Pfam" id="PF00703">
    <property type="entry name" value="Glyco_hydro_2"/>
    <property type="match status" value="1"/>
</dbReference>
<dbReference type="SUPFAM" id="SSF49785">
    <property type="entry name" value="Galactose-binding domain-like"/>
    <property type="match status" value="1"/>
</dbReference>
<comment type="caution">
    <text evidence="7">The sequence shown here is derived from an EMBL/GenBank/DDBJ whole genome shotgun (WGS) entry which is preliminary data.</text>
</comment>
<evidence type="ECO:0000256" key="1">
    <source>
        <dbReference type="ARBA" id="ARBA00007401"/>
    </source>
</evidence>
<dbReference type="Proteomes" id="UP000886785">
    <property type="component" value="Unassembled WGS sequence"/>
</dbReference>
<feature type="domain" description="Glycosyl hydrolases family 2 sugar binding" evidence="6">
    <location>
        <begin position="21"/>
        <end position="139"/>
    </location>
</feature>
<reference evidence="7" key="2">
    <citation type="journal article" date="2021" name="PeerJ">
        <title>Extensive microbial diversity within the chicken gut microbiome revealed by metagenomics and culture.</title>
        <authorList>
            <person name="Gilroy R."/>
            <person name="Ravi A."/>
            <person name="Getino M."/>
            <person name="Pursley I."/>
            <person name="Horton D.L."/>
            <person name="Alikhan N.F."/>
            <person name="Baker D."/>
            <person name="Gharbi K."/>
            <person name="Hall N."/>
            <person name="Watson M."/>
            <person name="Adriaenssens E.M."/>
            <person name="Foster-Nyarko E."/>
            <person name="Jarju S."/>
            <person name="Secka A."/>
            <person name="Antonio M."/>
            <person name="Oren A."/>
            <person name="Chaudhuri R.R."/>
            <person name="La Ragione R."/>
            <person name="Hildebrand F."/>
            <person name="Pallen M.J."/>
        </authorList>
    </citation>
    <scope>NUCLEOTIDE SEQUENCE</scope>
    <source>
        <strain evidence="7">ChiSjej1B19-7085</strain>
    </source>
</reference>
<protein>
    <submittedName>
        <fullName evidence="7">Glycoside hydrolase family 2</fullName>
    </submittedName>
</protein>
<name>A0A9D1DNI0_9FIRM</name>
<evidence type="ECO:0000256" key="2">
    <source>
        <dbReference type="ARBA" id="ARBA00022801"/>
    </source>
</evidence>
<dbReference type="Pfam" id="PF02837">
    <property type="entry name" value="Glyco_hydro_2_N"/>
    <property type="match status" value="1"/>
</dbReference>
<dbReference type="InterPro" id="IPR017853">
    <property type="entry name" value="GH"/>
</dbReference>
<comment type="similarity">
    <text evidence="1">Belongs to the glycosyl hydrolase 2 family.</text>
</comment>
<evidence type="ECO:0000256" key="3">
    <source>
        <dbReference type="ARBA" id="ARBA00023295"/>
    </source>
</evidence>
<evidence type="ECO:0000259" key="5">
    <source>
        <dbReference type="Pfam" id="PF02836"/>
    </source>
</evidence>
<dbReference type="Gene3D" id="3.20.20.80">
    <property type="entry name" value="Glycosidases"/>
    <property type="match status" value="1"/>
</dbReference>
<gene>
    <name evidence="7" type="ORF">IAA54_00375</name>
</gene>